<sequence>HELISMGIPAAAFYASSEQPPELQERIFGELASGLTKKDGKIRFMSVTNAFGMGINISDIRAIIHTTFPMFLDSFIQEIDHAGHDGNGGRNIIFFSRAELQNIEISQEFDESSSLTEMVAPTNQKKHLKEKRKQLLEMPGDSDIPECHNCDNCCQYEAISTEWQNVSNKLLRISRDDIADCFMGSKGKNAVSKDLSSIESYGVSSESCSIFNEDCLYLINSLILAEIITEEVDIKYSKEAKSLSYSSSLVSLKENTLNFVSTLEWKLLMR</sequence>
<comment type="caution">
    <text evidence="1">The sequence shown here is derived from an EMBL/GenBank/DDBJ whole genome shotgun (WGS) entry which is preliminary data.</text>
</comment>
<feature type="non-terminal residue" evidence="1">
    <location>
        <position position="270"/>
    </location>
</feature>
<dbReference type="Proteomes" id="UP000789920">
    <property type="component" value="Unassembled WGS sequence"/>
</dbReference>
<gene>
    <name evidence="1" type="ORF">RPERSI_LOCUS20825</name>
</gene>
<name>A0ACA9RLN7_9GLOM</name>
<organism evidence="1 2">
    <name type="scientific">Racocetra persica</name>
    <dbReference type="NCBI Taxonomy" id="160502"/>
    <lineage>
        <taxon>Eukaryota</taxon>
        <taxon>Fungi</taxon>
        <taxon>Fungi incertae sedis</taxon>
        <taxon>Mucoromycota</taxon>
        <taxon>Glomeromycotina</taxon>
        <taxon>Glomeromycetes</taxon>
        <taxon>Diversisporales</taxon>
        <taxon>Gigasporaceae</taxon>
        <taxon>Racocetra</taxon>
    </lineage>
</organism>
<evidence type="ECO:0000313" key="2">
    <source>
        <dbReference type="Proteomes" id="UP000789920"/>
    </source>
</evidence>
<proteinExistence type="predicted"/>
<feature type="non-terminal residue" evidence="1">
    <location>
        <position position="1"/>
    </location>
</feature>
<accession>A0ACA9RLN7</accession>
<dbReference type="EMBL" id="CAJVQC010059645">
    <property type="protein sequence ID" value="CAG8799971.1"/>
    <property type="molecule type" value="Genomic_DNA"/>
</dbReference>
<reference evidence="1" key="1">
    <citation type="submission" date="2021-06" db="EMBL/GenBank/DDBJ databases">
        <authorList>
            <person name="Kallberg Y."/>
            <person name="Tangrot J."/>
            <person name="Rosling A."/>
        </authorList>
    </citation>
    <scope>NUCLEOTIDE SEQUENCE</scope>
    <source>
        <strain evidence="1">MA461A</strain>
    </source>
</reference>
<protein>
    <submittedName>
        <fullName evidence="1">2281_t:CDS:1</fullName>
    </submittedName>
</protein>
<keyword evidence="2" id="KW-1185">Reference proteome</keyword>
<evidence type="ECO:0000313" key="1">
    <source>
        <dbReference type="EMBL" id="CAG8799971.1"/>
    </source>
</evidence>